<protein>
    <submittedName>
        <fullName evidence="8">RagB/SusD family nutrient uptake outer membrane protein</fullName>
    </submittedName>
</protein>
<evidence type="ECO:0000256" key="5">
    <source>
        <dbReference type="ARBA" id="ARBA00023237"/>
    </source>
</evidence>
<dbReference type="Pfam" id="PF14322">
    <property type="entry name" value="SusD-like_3"/>
    <property type="match status" value="1"/>
</dbReference>
<evidence type="ECO:0000256" key="1">
    <source>
        <dbReference type="ARBA" id="ARBA00004442"/>
    </source>
</evidence>
<keyword evidence="9" id="KW-1185">Reference proteome</keyword>
<evidence type="ECO:0000256" key="4">
    <source>
        <dbReference type="ARBA" id="ARBA00023136"/>
    </source>
</evidence>
<evidence type="ECO:0000259" key="6">
    <source>
        <dbReference type="Pfam" id="PF07980"/>
    </source>
</evidence>
<evidence type="ECO:0000256" key="2">
    <source>
        <dbReference type="ARBA" id="ARBA00006275"/>
    </source>
</evidence>
<evidence type="ECO:0000313" key="8">
    <source>
        <dbReference type="EMBL" id="MCH5599350.1"/>
    </source>
</evidence>
<evidence type="ECO:0000313" key="9">
    <source>
        <dbReference type="Proteomes" id="UP001202248"/>
    </source>
</evidence>
<dbReference type="RefSeq" id="WP_240831166.1">
    <property type="nucleotide sequence ID" value="NZ_JAKWBL010000003.1"/>
</dbReference>
<organism evidence="8 9">
    <name type="scientific">Niabella ginsengisoli</name>
    <dbReference type="NCBI Taxonomy" id="522298"/>
    <lineage>
        <taxon>Bacteria</taxon>
        <taxon>Pseudomonadati</taxon>
        <taxon>Bacteroidota</taxon>
        <taxon>Chitinophagia</taxon>
        <taxon>Chitinophagales</taxon>
        <taxon>Chitinophagaceae</taxon>
        <taxon>Niabella</taxon>
    </lineage>
</organism>
<feature type="domain" description="RagB/SusD" evidence="6">
    <location>
        <begin position="296"/>
        <end position="591"/>
    </location>
</feature>
<evidence type="ECO:0000259" key="7">
    <source>
        <dbReference type="Pfam" id="PF14322"/>
    </source>
</evidence>
<gene>
    <name evidence="8" type="ORF">MKP09_16245</name>
</gene>
<dbReference type="Proteomes" id="UP001202248">
    <property type="component" value="Unassembled WGS sequence"/>
</dbReference>
<accession>A0ABS9SLZ7</accession>
<feature type="domain" description="SusD-like N-terminal" evidence="7">
    <location>
        <begin position="93"/>
        <end position="194"/>
    </location>
</feature>
<dbReference type="InterPro" id="IPR033985">
    <property type="entry name" value="SusD-like_N"/>
</dbReference>
<sequence>MKKLLIIYSSAIILFASCSKVLDIPNLNGYDPSLVWTDPNVANAYLGNIYSDAFGNWNIGLDGQSEQLTGVPFPADVVTTVNAGNLVAIPGSGNNDWNNNYTRIRLINEGILRTNIGTLPQNVKDALLGQFYFLRAYTYFGLVKTYGGVPYLKVPQDRYADELNIPRNSTKDCFDFINNDLDSAIGLLPQRITSSSGDWGRIDGNFALAFKAKVSLYKASPQFNPGNPWNNSYWSEAYTINKKAYDSLSTQGYTLIEDYAQIALSERNAEVVFSVTNLFPNKVAAWDNGARPGSLSRGPASVGPTWEMVKAFPMKDGKQYDDPSGLYYKSDAEFLQSYWLNRDPRFEKSVVWNAGLYPVAGTMPGYRQYTSIGIANVLDSYGVNPKSSEKSQNNDRYSGFFILKNSNLSLTQAQVQQYDVDYVLMRFAEVMLNYAEAANETGHTSEALDILKAIRQRAGIEAGASGSYGIIATTREQTRQAIMDERNIEFCFEGLRFSDLRRWRMFSVFNAKPKNGVEAIAINAGGAEIPLTQAREMALANQLTETNFKYSLLQTPQSGVDINTLPNKYYFAPIQQNVIAAGSKIEQNKDWGGTFNPTLE</sequence>
<proteinExistence type="inferred from homology"/>
<keyword evidence="4" id="KW-0472">Membrane</keyword>
<comment type="caution">
    <text evidence="8">The sequence shown here is derived from an EMBL/GenBank/DDBJ whole genome shotgun (WGS) entry which is preliminary data.</text>
</comment>
<dbReference type="Pfam" id="PF07980">
    <property type="entry name" value="SusD_RagB"/>
    <property type="match status" value="1"/>
</dbReference>
<evidence type="ECO:0000256" key="3">
    <source>
        <dbReference type="ARBA" id="ARBA00022729"/>
    </source>
</evidence>
<comment type="similarity">
    <text evidence="2">Belongs to the SusD family.</text>
</comment>
<dbReference type="SUPFAM" id="SSF48452">
    <property type="entry name" value="TPR-like"/>
    <property type="match status" value="1"/>
</dbReference>
<name>A0ABS9SLZ7_9BACT</name>
<dbReference type="InterPro" id="IPR012944">
    <property type="entry name" value="SusD_RagB_dom"/>
</dbReference>
<reference evidence="8 9" key="1">
    <citation type="submission" date="2022-02" db="EMBL/GenBank/DDBJ databases">
        <authorList>
            <person name="Min J."/>
        </authorList>
    </citation>
    <scope>NUCLEOTIDE SEQUENCE [LARGE SCALE GENOMIC DNA]</scope>
    <source>
        <strain evidence="8 9">GR10-1</strain>
    </source>
</reference>
<dbReference type="InterPro" id="IPR011990">
    <property type="entry name" value="TPR-like_helical_dom_sf"/>
</dbReference>
<keyword evidence="3" id="KW-0732">Signal</keyword>
<comment type="subcellular location">
    <subcellularLocation>
        <location evidence="1">Cell outer membrane</location>
    </subcellularLocation>
</comment>
<dbReference type="EMBL" id="JAKWBL010000003">
    <property type="protein sequence ID" value="MCH5599350.1"/>
    <property type="molecule type" value="Genomic_DNA"/>
</dbReference>
<dbReference type="Gene3D" id="1.25.40.390">
    <property type="match status" value="1"/>
</dbReference>
<keyword evidence="5" id="KW-0998">Cell outer membrane</keyword>
<dbReference type="PROSITE" id="PS51257">
    <property type="entry name" value="PROKAR_LIPOPROTEIN"/>
    <property type="match status" value="1"/>
</dbReference>